<accession>A0A939IL98</accession>
<dbReference type="CDD" id="cd17990">
    <property type="entry name" value="DEXHc_HrpB"/>
    <property type="match status" value="1"/>
</dbReference>
<keyword evidence="1" id="KW-0547">Nucleotide-binding</keyword>
<sequence length="816" mass="90452">MLPVASLSETLCRTLQDQNVILSAPPGAGKSTYLPLRLLEQEWLAGRKILMLQPRRVAVRAIAGYLAEQLGEPVGHTIGYRIRGEARVSAGTRLEILTEGLLTRLIQQDPELGGVGLIIFDEFHERNLHGDFSLALSLESQAALREDLRLLVMSATLENMPLERILPDAAHLRTEGRSFPVDIRYQTINPHQPWLATMASVIRKTLAEESGSLLAFLPGAGEIRRLVEQLESELPDNVRLYCLYGDLGKEAQMAAIAPLSSGERKLVLATNIAETSLTIEGIRVVVDSGLEKVARFDLNQGITHLTLQKVSQASATQRAGRAGRLGPGICYRLWGEEQHSRLARQTVPQILLADMAPLQLEAAAWGAELTDLPLLDKPTDAQLAQSSELLRKLGALDKNGKITPHGRQLCQLGCHPRLANMLLAAKAMDDASLSLACYLAVLVESKDPLGRADTVSVELRLDYLLRRGGDPLSRLAANWASRLGIRLTRFDSDQAGVLLARAYPDHIAKSRGNGRYLLASGLGVQLDESDSLCRHEYLVVTNLLQSRSGDAKAGLAAPVPLARLKTDYSHLISQHFNAQWDEDQRQIRAISQLRLGKIVLSSENQAQLDEPQLQTLWAQLVRDKGLDWLPMPENASQWLARVRLAAEQLPEFDSQQWTEQALLKDLENWLLPYLGKSRSFKQLAALDFLSLLKNRLDWQALSLLDRELPGHITVPSGSRCALRYEQDGTVTLSVRMQEIYGLAETPVLCRGKIVLSIELLSPARRPLQKTRDLAGFWAGSYKEVQNEMKGRYPKHFWPDDPATAQATTKTKKAMSH</sequence>
<keyword evidence="3 7" id="KW-0347">Helicase</keyword>
<protein>
    <submittedName>
        <fullName evidence="7">ATP-dependent helicase HrpB</fullName>
    </submittedName>
</protein>
<dbReference type="EMBL" id="JAFKCV010000001">
    <property type="protein sequence ID" value="MBN7823993.1"/>
    <property type="molecule type" value="Genomic_DNA"/>
</dbReference>
<dbReference type="PANTHER" id="PTHR43519:SF1">
    <property type="entry name" value="ATP-DEPENDENT RNA HELICASE HRPB"/>
    <property type="match status" value="1"/>
</dbReference>
<name>A0A939IL98_9ALTE</name>
<dbReference type="InterPro" id="IPR027417">
    <property type="entry name" value="P-loop_NTPase"/>
</dbReference>
<dbReference type="PROSITE" id="PS51192">
    <property type="entry name" value="HELICASE_ATP_BIND_1"/>
    <property type="match status" value="1"/>
</dbReference>
<keyword evidence="2" id="KW-0378">Hydrolase</keyword>
<dbReference type="Proteomes" id="UP000664654">
    <property type="component" value="Unassembled WGS sequence"/>
</dbReference>
<dbReference type="InterPro" id="IPR049614">
    <property type="entry name" value="HrpB_DEXH"/>
</dbReference>
<dbReference type="GO" id="GO:0005524">
    <property type="term" value="F:ATP binding"/>
    <property type="evidence" value="ECO:0007669"/>
    <property type="project" value="UniProtKB-KW"/>
</dbReference>
<evidence type="ECO:0000313" key="8">
    <source>
        <dbReference type="Proteomes" id="UP000664654"/>
    </source>
</evidence>
<dbReference type="AlphaFoldDB" id="A0A939IL98"/>
<dbReference type="Pfam" id="PF00271">
    <property type="entry name" value="Helicase_C"/>
    <property type="match status" value="1"/>
</dbReference>
<comment type="caution">
    <text evidence="7">The sequence shown here is derived from an EMBL/GenBank/DDBJ whole genome shotgun (WGS) entry which is preliminary data.</text>
</comment>
<dbReference type="FunFam" id="3.40.50.300:FF:002125">
    <property type="entry name" value="ATP-dependent helicase HrpB"/>
    <property type="match status" value="1"/>
</dbReference>
<dbReference type="SMART" id="SM00487">
    <property type="entry name" value="DEXDc"/>
    <property type="match status" value="1"/>
</dbReference>
<dbReference type="CDD" id="cd18791">
    <property type="entry name" value="SF2_C_RHA"/>
    <property type="match status" value="1"/>
</dbReference>
<evidence type="ECO:0000313" key="7">
    <source>
        <dbReference type="EMBL" id="MBN7823993.1"/>
    </source>
</evidence>
<evidence type="ECO:0000256" key="2">
    <source>
        <dbReference type="ARBA" id="ARBA00022801"/>
    </source>
</evidence>
<dbReference type="PANTHER" id="PTHR43519">
    <property type="entry name" value="ATP-DEPENDENT RNA HELICASE HRPB"/>
    <property type="match status" value="1"/>
</dbReference>
<dbReference type="InterPro" id="IPR013689">
    <property type="entry name" value="RNA_helicase_ATP-dep_HrpB_C"/>
</dbReference>
<dbReference type="InterPro" id="IPR007502">
    <property type="entry name" value="Helicase-assoc_dom"/>
</dbReference>
<dbReference type="Pfam" id="PF00270">
    <property type="entry name" value="DEAD"/>
    <property type="match status" value="1"/>
</dbReference>
<dbReference type="InterPro" id="IPR048333">
    <property type="entry name" value="HA2_WH"/>
</dbReference>
<gene>
    <name evidence="7" type="primary">hrpB</name>
    <name evidence="7" type="ORF">J0A66_02030</name>
</gene>
<dbReference type="SUPFAM" id="SSF52540">
    <property type="entry name" value="P-loop containing nucleoside triphosphate hydrolases"/>
    <property type="match status" value="1"/>
</dbReference>
<dbReference type="SMART" id="SM00847">
    <property type="entry name" value="HA2"/>
    <property type="match status" value="1"/>
</dbReference>
<dbReference type="InterPro" id="IPR010225">
    <property type="entry name" value="HrpB"/>
</dbReference>
<dbReference type="GO" id="GO:0016787">
    <property type="term" value="F:hydrolase activity"/>
    <property type="evidence" value="ECO:0007669"/>
    <property type="project" value="UniProtKB-KW"/>
</dbReference>
<feature type="domain" description="Helicase C-terminal" evidence="6">
    <location>
        <begin position="201"/>
        <end position="366"/>
    </location>
</feature>
<evidence type="ECO:0000256" key="4">
    <source>
        <dbReference type="ARBA" id="ARBA00022840"/>
    </source>
</evidence>
<dbReference type="Pfam" id="PF08482">
    <property type="entry name" value="HrpB_C"/>
    <property type="match status" value="1"/>
</dbReference>
<dbReference type="Gene3D" id="3.40.50.300">
    <property type="entry name" value="P-loop containing nucleotide triphosphate hydrolases"/>
    <property type="match status" value="2"/>
</dbReference>
<dbReference type="NCBIfam" id="TIGR01970">
    <property type="entry name" value="DEAH_box_HrpB"/>
    <property type="match status" value="1"/>
</dbReference>
<dbReference type="SMART" id="SM00490">
    <property type="entry name" value="HELICc"/>
    <property type="match status" value="1"/>
</dbReference>
<evidence type="ECO:0000256" key="3">
    <source>
        <dbReference type="ARBA" id="ARBA00022806"/>
    </source>
</evidence>
<keyword evidence="4" id="KW-0067">ATP-binding</keyword>
<reference evidence="7" key="1">
    <citation type="submission" date="2021-03" db="EMBL/GenBank/DDBJ databases">
        <title>novel species isolated from a fishpond in China.</title>
        <authorList>
            <person name="Lu H."/>
            <person name="Cai Z."/>
        </authorList>
    </citation>
    <scope>NUCLEOTIDE SEQUENCE</scope>
    <source>
        <strain evidence="7">JCM 30855</strain>
    </source>
</reference>
<dbReference type="InterPro" id="IPR014001">
    <property type="entry name" value="Helicase_ATP-bd"/>
</dbReference>
<feature type="domain" description="Helicase ATP-binding" evidence="5">
    <location>
        <begin position="11"/>
        <end position="175"/>
    </location>
</feature>
<dbReference type="RefSeq" id="WP_206572094.1">
    <property type="nucleotide sequence ID" value="NZ_JAFKCV010000001.1"/>
</dbReference>
<dbReference type="InterPro" id="IPR001650">
    <property type="entry name" value="Helicase_C-like"/>
</dbReference>
<dbReference type="InterPro" id="IPR011545">
    <property type="entry name" value="DEAD/DEAH_box_helicase_dom"/>
</dbReference>
<dbReference type="PIRSF" id="PIRSF005496">
    <property type="entry name" value="ATP_hel_hrpB"/>
    <property type="match status" value="1"/>
</dbReference>
<evidence type="ECO:0000259" key="5">
    <source>
        <dbReference type="PROSITE" id="PS51192"/>
    </source>
</evidence>
<evidence type="ECO:0000259" key="6">
    <source>
        <dbReference type="PROSITE" id="PS51194"/>
    </source>
</evidence>
<dbReference type="PROSITE" id="PS51194">
    <property type="entry name" value="HELICASE_CTER"/>
    <property type="match status" value="1"/>
</dbReference>
<dbReference type="Pfam" id="PF04408">
    <property type="entry name" value="WHD_HA2"/>
    <property type="match status" value="1"/>
</dbReference>
<proteinExistence type="predicted"/>
<organism evidence="7 8">
    <name type="scientific">Bowmanella dokdonensis</name>
    <dbReference type="NCBI Taxonomy" id="751969"/>
    <lineage>
        <taxon>Bacteria</taxon>
        <taxon>Pseudomonadati</taxon>
        <taxon>Pseudomonadota</taxon>
        <taxon>Gammaproteobacteria</taxon>
        <taxon>Alteromonadales</taxon>
        <taxon>Alteromonadaceae</taxon>
        <taxon>Bowmanella</taxon>
    </lineage>
</organism>
<dbReference type="GO" id="GO:0003676">
    <property type="term" value="F:nucleic acid binding"/>
    <property type="evidence" value="ECO:0007669"/>
    <property type="project" value="InterPro"/>
</dbReference>
<evidence type="ECO:0000256" key="1">
    <source>
        <dbReference type="ARBA" id="ARBA00022741"/>
    </source>
</evidence>
<dbReference type="Gene3D" id="1.20.120.1080">
    <property type="match status" value="1"/>
</dbReference>
<dbReference type="GO" id="GO:0004386">
    <property type="term" value="F:helicase activity"/>
    <property type="evidence" value="ECO:0007669"/>
    <property type="project" value="UniProtKB-KW"/>
</dbReference>
<keyword evidence="8" id="KW-1185">Reference proteome</keyword>